<comment type="caution">
    <text evidence="1">The sequence shown here is derived from an EMBL/GenBank/DDBJ whole genome shotgun (WGS) entry which is preliminary data.</text>
</comment>
<reference evidence="1" key="1">
    <citation type="submission" date="2020-10" db="EMBL/GenBank/DDBJ databases">
        <authorList>
            <person name="Gilroy R."/>
        </authorList>
    </citation>
    <scope>NUCLEOTIDE SEQUENCE</scope>
    <source>
        <strain evidence="1">CHK190-19873</strain>
    </source>
</reference>
<dbReference type="Proteomes" id="UP000823935">
    <property type="component" value="Unassembled WGS sequence"/>
</dbReference>
<gene>
    <name evidence="1" type="ORF">IAB44_09285</name>
</gene>
<evidence type="ECO:0000313" key="2">
    <source>
        <dbReference type="Proteomes" id="UP000823935"/>
    </source>
</evidence>
<name>A0A9D1ET01_9FIRM</name>
<protein>
    <submittedName>
        <fullName evidence="1">Uncharacterized protein</fullName>
    </submittedName>
</protein>
<dbReference type="AlphaFoldDB" id="A0A9D1ET01"/>
<sequence>MNAILSPTKPYEEKKRILTERYHVPMDSEFGKELKLMCNLSDYVEEIGIKKGREEGKTEIIFAMFRENLSDEMVSRLSGYSMEEIRKLRRENAPEKKAR</sequence>
<dbReference type="EMBL" id="DVIQ01000053">
    <property type="protein sequence ID" value="HIS31720.1"/>
    <property type="molecule type" value="Genomic_DNA"/>
</dbReference>
<accession>A0A9D1ET01</accession>
<evidence type="ECO:0000313" key="1">
    <source>
        <dbReference type="EMBL" id="HIS31720.1"/>
    </source>
</evidence>
<proteinExistence type="predicted"/>
<organism evidence="1 2">
    <name type="scientific">Candidatus Limivivens intestinipullorum</name>
    <dbReference type="NCBI Taxonomy" id="2840858"/>
    <lineage>
        <taxon>Bacteria</taxon>
        <taxon>Bacillati</taxon>
        <taxon>Bacillota</taxon>
        <taxon>Clostridia</taxon>
        <taxon>Lachnospirales</taxon>
        <taxon>Lachnospiraceae</taxon>
        <taxon>Lachnospiraceae incertae sedis</taxon>
        <taxon>Candidatus Limivivens</taxon>
    </lineage>
</organism>
<reference evidence="1" key="2">
    <citation type="journal article" date="2021" name="PeerJ">
        <title>Extensive microbial diversity within the chicken gut microbiome revealed by metagenomics and culture.</title>
        <authorList>
            <person name="Gilroy R."/>
            <person name="Ravi A."/>
            <person name="Getino M."/>
            <person name="Pursley I."/>
            <person name="Horton D.L."/>
            <person name="Alikhan N.F."/>
            <person name="Baker D."/>
            <person name="Gharbi K."/>
            <person name="Hall N."/>
            <person name="Watson M."/>
            <person name="Adriaenssens E.M."/>
            <person name="Foster-Nyarko E."/>
            <person name="Jarju S."/>
            <person name="Secka A."/>
            <person name="Antonio M."/>
            <person name="Oren A."/>
            <person name="Chaudhuri R.R."/>
            <person name="La Ragione R."/>
            <person name="Hildebrand F."/>
            <person name="Pallen M.J."/>
        </authorList>
    </citation>
    <scope>NUCLEOTIDE SEQUENCE</scope>
    <source>
        <strain evidence="1">CHK190-19873</strain>
    </source>
</reference>